<dbReference type="Pfam" id="PF08769">
    <property type="entry name" value="Spo0A_C"/>
    <property type="match status" value="1"/>
</dbReference>
<dbReference type="GO" id="GO:0003700">
    <property type="term" value="F:DNA-binding transcription factor activity"/>
    <property type="evidence" value="ECO:0007669"/>
    <property type="project" value="InterPro"/>
</dbReference>
<keyword evidence="2" id="KW-0396">Initiation factor</keyword>
<protein>
    <submittedName>
        <fullName evidence="2">Sporulation initiation factor Spo0A C terminal</fullName>
    </submittedName>
</protein>
<dbReference type="InterPro" id="IPR036388">
    <property type="entry name" value="WH-like_DNA-bd_sf"/>
</dbReference>
<dbReference type="GO" id="GO:0003743">
    <property type="term" value="F:translation initiation factor activity"/>
    <property type="evidence" value="ECO:0007669"/>
    <property type="project" value="UniProtKB-KW"/>
</dbReference>
<accession>A0A1K1N530</accession>
<reference evidence="2 3" key="1">
    <citation type="submission" date="2016-11" db="EMBL/GenBank/DDBJ databases">
        <authorList>
            <person name="Jaros S."/>
            <person name="Januszkiewicz K."/>
            <person name="Wedrychowicz H."/>
        </authorList>
    </citation>
    <scope>NUCLEOTIDE SEQUENCE [LARGE SCALE GENOMIC DNA]</scope>
    <source>
        <strain evidence="2 3">YL228</strain>
    </source>
</reference>
<feature type="domain" description="Sporulation initiation factor Spo0A C-terminal" evidence="1">
    <location>
        <begin position="130"/>
        <end position="222"/>
    </location>
</feature>
<dbReference type="InterPro" id="IPR016032">
    <property type="entry name" value="Sig_transdc_resp-reg_C-effctor"/>
</dbReference>
<dbReference type="Proteomes" id="UP000183461">
    <property type="component" value="Unassembled WGS sequence"/>
</dbReference>
<dbReference type="AlphaFoldDB" id="A0A1K1N530"/>
<dbReference type="EMBL" id="FPIP01000003">
    <property type="protein sequence ID" value="SFW30451.1"/>
    <property type="molecule type" value="Genomic_DNA"/>
</dbReference>
<dbReference type="Gene3D" id="1.10.10.10">
    <property type="entry name" value="Winged helix-like DNA-binding domain superfamily/Winged helix DNA-binding domain"/>
    <property type="match status" value="1"/>
</dbReference>
<organism evidence="2 3">
    <name type="scientific">Ruminococcus flavefaciens</name>
    <dbReference type="NCBI Taxonomy" id="1265"/>
    <lineage>
        <taxon>Bacteria</taxon>
        <taxon>Bacillati</taxon>
        <taxon>Bacillota</taxon>
        <taxon>Clostridia</taxon>
        <taxon>Eubacteriales</taxon>
        <taxon>Oscillospiraceae</taxon>
        <taxon>Ruminococcus</taxon>
    </lineage>
</organism>
<dbReference type="RefSeq" id="WP_072299993.1">
    <property type="nucleotide sequence ID" value="NZ_FPIP01000003.1"/>
</dbReference>
<name>A0A1K1N530_RUMFL</name>
<evidence type="ECO:0000259" key="1">
    <source>
        <dbReference type="Pfam" id="PF08769"/>
    </source>
</evidence>
<proteinExistence type="predicted"/>
<dbReference type="GO" id="GO:0042173">
    <property type="term" value="P:regulation of sporulation resulting in formation of a cellular spore"/>
    <property type="evidence" value="ECO:0007669"/>
    <property type="project" value="InterPro"/>
</dbReference>
<dbReference type="GO" id="GO:0005737">
    <property type="term" value="C:cytoplasm"/>
    <property type="evidence" value="ECO:0007669"/>
    <property type="project" value="InterPro"/>
</dbReference>
<dbReference type="SUPFAM" id="SSF46894">
    <property type="entry name" value="C-terminal effector domain of the bipartite response regulators"/>
    <property type="match status" value="1"/>
</dbReference>
<dbReference type="GO" id="GO:0003677">
    <property type="term" value="F:DNA binding"/>
    <property type="evidence" value="ECO:0007669"/>
    <property type="project" value="InterPro"/>
</dbReference>
<evidence type="ECO:0000313" key="3">
    <source>
        <dbReference type="Proteomes" id="UP000183461"/>
    </source>
</evidence>
<sequence>MATKLLICDNTAALGRVIARKFMNMGIPSDCCRDSLSVMENCLQSGGYKGIVLFAFRPDERLLSFIASAASRGISVFAGLYTSLGSIRRAFLQAGAVQCVTMPCSVNTLCNRVMLRLDYPAELLPRIELFLEETGFPRRLSGFCCLAKACELCIRAPERLWGGMSGIYAETAECFSNTSSSVERSLRLLGEAAGKNGTLSGLTDCQITQKPTNTELICAVCDAFFRKPYK</sequence>
<keyword evidence="2" id="KW-0648">Protein biosynthesis</keyword>
<dbReference type="GO" id="GO:0005509">
    <property type="term" value="F:calcium ion binding"/>
    <property type="evidence" value="ECO:0007669"/>
    <property type="project" value="InterPro"/>
</dbReference>
<evidence type="ECO:0000313" key="2">
    <source>
        <dbReference type="EMBL" id="SFW30451.1"/>
    </source>
</evidence>
<dbReference type="InterPro" id="IPR014879">
    <property type="entry name" value="Spo0A_C"/>
</dbReference>
<gene>
    <name evidence="2" type="ORF">SAMN02910280_1722</name>
</gene>